<proteinExistence type="inferred from homology"/>
<dbReference type="PANTHER" id="PTHR43447">
    <property type="entry name" value="ALPHA-AMYLASE"/>
    <property type="match status" value="1"/>
</dbReference>
<comment type="similarity">
    <text evidence="3 11">Belongs to the glycosyl hydrolase 13 family.</text>
</comment>
<dbReference type="GO" id="GO:0004556">
    <property type="term" value="F:alpha-amylase activity"/>
    <property type="evidence" value="ECO:0007669"/>
    <property type="project" value="UniProtKB-UniRule"/>
</dbReference>
<evidence type="ECO:0000256" key="13">
    <source>
        <dbReference type="SAM" id="Phobius"/>
    </source>
</evidence>
<feature type="domain" description="Glycosyl hydrolase family 13 catalytic" evidence="15">
    <location>
        <begin position="46"/>
        <end position="383"/>
    </location>
</feature>
<dbReference type="Gene3D" id="2.60.40.1180">
    <property type="entry name" value="Golgi alpha-mannosidase II"/>
    <property type="match status" value="1"/>
</dbReference>
<keyword evidence="13" id="KW-1133">Transmembrane helix</keyword>
<dbReference type="CDD" id="cd11317">
    <property type="entry name" value="AmyAc_bac_euk_AmyA"/>
    <property type="match status" value="1"/>
</dbReference>
<dbReference type="GO" id="GO:0046872">
    <property type="term" value="F:metal ion binding"/>
    <property type="evidence" value="ECO:0007669"/>
    <property type="project" value="UniProtKB-KW"/>
</dbReference>
<dbReference type="Pfam" id="PF02806">
    <property type="entry name" value="Alpha-amylase_C"/>
    <property type="match status" value="1"/>
</dbReference>
<keyword evidence="7 12" id="KW-0378">Hydrolase</keyword>
<protein>
    <recommendedName>
        <fullName evidence="5 12">Alpha-amylase</fullName>
        <ecNumber evidence="4 12">3.2.1.1</ecNumber>
    </recommendedName>
</protein>
<dbReference type="Proteomes" id="UP000254968">
    <property type="component" value="Unassembled WGS sequence"/>
</dbReference>
<dbReference type="InterPro" id="IPR017853">
    <property type="entry name" value="GH"/>
</dbReference>
<evidence type="ECO:0000256" key="4">
    <source>
        <dbReference type="ARBA" id="ARBA00012595"/>
    </source>
</evidence>
<keyword evidence="13" id="KW-0472">Membrane</keyword>
<accession>A0A378I478</accession>
<organism evidence="16 17">
    <name type="scientific">Legionella beliardensis</name>
    <dbReference type="NCBI Taxonomy" id="91822"/>
    <lineage>
        <taxon>Bacteria</taxon>
        <taxon>Pseudomonadati</taxon>
        <taxon>Pseudomonadota</taxon>
        <taxon>Gammaproteobacteria</taxon>
        <taxon>Legionellales</taxon>
        <taxon>Legionellaceae</taxon>
        <taxon>Legionella</taxon>
    </lineage>
</organism>
<keyword evidence="17" id="KW-1185">Reference proteome</keyword>
<dbReference type="Pfam" id="PF00128">
    <property type="entry name" value="Alpha-amylase"/>
    <property type="match status" value="1"/>
</dbReference>
<comment type="cofactor">
    <cofactor evidence="2">
        <name>Ca(2+)</name>
        <dbReference type="ChEBI" id="CHEBI:29108"/>
    </cofactor>
</comment>
<sequence>MVSLLKGFTVTHFKKIKTITGILFNSIFLTFCLNSLTLAATSNPKDVTVTLFQWKFDSIAKECTTTLGPLGYGYVEISPPQEHIQGHEWWTSYQPVSYRIAGRLGDEASFKAMINKCHAAGVKVIVDAVINHMSMTAGVGTGGSAFSKYDYPGLYQTQDFHNCRHGINDYANRYEVQHCELVGLADLDTASAYVQTKIADYFNKLISYGVDGFRIDAAKHISAYDLQGIKAKLSNPKVFWVQEVIYGEGEAVQPMEYIDLGSIDEFRYGRDLKRMFEQERLSYLSNFGEAWGYLPSNKARTFVDNWDTERNGSTLTYKNGPNYILANVFMLAHPYGAPNIYSGYEFSDFNTGPPNSGKVVSCFQDGWTCQHKRRQIANMVHFHNTVAGTPVTNWWSNDYQAIAFGRGNKGYVVINHENTELKRVFQTSLPAGVYCDILHAEVLNDSSCSGHRYTVDVKGQFTATIRPNDALALHVGAQNL</sequence>
<reference evidence="16 17" key="1">
    <citation type="submission" date="2018-06" db="EMBL/GenBank/DDBJ databases">
        <authorList>
            <consortium name="Pathogen Informatics"/>
            <person name="Doyle S."/>
        </authorList>
    </citation>
    <scope>NUCLEOTIDE SEQUENCE [LARGE SCALE GENOMIC DNA]</scope>
    <source>
        <strain evidence="16 17">NCTC13315</strain>
    </source>
</reference>
<dbReference type="SMART" id="SM00642">
    <property type="entry name" value="Aamy"/>
    <property type="match status" value="1"/>
</dbReference>
<name>A0A378I478_9GAMM</name>
<keyword evidence="9 12" id="KW-0119">Carbohydrate metabolism</keyword>
<evidence type="ECO:0000256" key="2">
    <source>
        <dbReference type="ARBA" id="ARBA00001913"/>
    </source>
</evidence>
<evidence type="ECO:0000256" key="12">
    <source>
        <dbReference type="RuleBase" id="RU361134"/>
    </source>
</evidence>
<evidence type="ECO:0000256" key="8">
    <source>
        <dbReference type="ARBA" id="ARBA00022837"/>
    </source>
</evidence>
<dbReference type="EC" id="3.2.1.1" evidence="4 12"/>
<evidence type="ECO:0000256" key="1">
    <source>
        <dbReference type="ARBA" id="ARBA00000548"/>
    </source>
</evidence>
<evidence type="ECO:0000256" key="6">
    <source>
        <dbReference type="ARBA" id="ARBA00022723"/>
    </source>
</evidence>
<feature type="transmembrane region" description="Helical" evidence="13">
    <location>
        <begin position="21"/>
        <end position="40"/>
    </location>
</feature>
<evidence type="ECO:0000256" key="11">
    <source>
        <dbReference type="RuleBase" id="RU003615"/>
    </source>
</evidence>
<dbReference type="SUPFAM" id="SSF51011">
    <property type="entry name" value="Glycosyl hydrolase domain"/>
    <property type="match status" value="1"/>
</dbReference>
<dbReference type="InterPro" id="IPR031319">
    <property type="entry name" value="A-amylase_C"/>
</dbReference>
<evidence type="ECO:0000259" key="14">
    <source>
        <dbReference type="SMART" id="SM00632"/>
    </source>
</evidence>
<comment type="catalytic activity">
    <reaction evidence="1 12">
        <text>Endohydrolysis of (1-&gt;4)-alpha-D-glucosidic linkages in polysaccharides containing three or more (1-&gt;4)-alpha-linked D-glucose units.</text>
        <dbReference type="EC" id="3.2.1.1"/>
    </reaction>
</comment>
<dbReference type="EMBL" id="UGNV01000001">
    <property type="protein sequence ID" value="STX29496.1"/>
    <property type="molecule type" value="Genomic_DNA"/>
</dbReference>
<keyword evidence="13" id="KW-0812">Transmembrane</keyword>
<evidence type="ECO:0000256" key="7">
    <source>
        <dbReference type="ARBA" id="ARBA00022801"/>
    </source>
</evidence>
<dbReference type="InterPro" id="IPR006046">
    <property type="entry name" value="Alpha_amylase"/>
</dbReference>
<keyword evidence="8" id="KW-0106">Calcium</keyword>
<dbReference type="InterPro" id="IPR006047">
    <property type="entry name" value="GH13_cat_dom"/>
</dbReference>
<evidence type="ECO:0000256" key="9">
    <source>
        <dbReference type="ARBA" id="ARBA00023277"/>
    </source>
</evidence>
<dbReference type="SUPFAM" id="SSF51445">
    <property type="entry name" value="(Trans)glycosidases"/>
    <property type="match status" value="1"/>
</dbReference>
<evidence type="ECO:0000313" key="17">
    <source>
        <dbReference type="Proteomes" id="UP000254968"/>
    </source>
</evidence>
<dbReference type="GO" id="GO:0005975">
    <property type="term" value="P:carbohydrate metabolic process"/>
    <property type="evidence" value="ECO:0007669"/>
    <property type="project" value="InterPro"/>
</dbReference>
<evidence type="ECO:0000256" key="3">
    <source>
        <dbReference type="ARBA" id="ARBA00008061"/>
    </source>
</evidence>
<evidence type="ECO:0000313" key="16">
    <source>
        <dbReference type="EMBL" id="STX29496.1"/>
    </source>
</evidence>
<dbReference type="InterPro" id="IPR006048">
    <property type="entry name" value="A-amylase/branching_C"/>
</dbReference>
<dbReference type="Gene3D" id="3.20.20.80">
    <property type="entry name" value="Glycosidases"/>
    <property type="match status" value="1"/>
</dbReference>
<evidence type="ECO:0000256" key="5">
    <source>
        <dbReference type="ARBA" id="ARBA00017303"/>
    </source>
</evidence>
<dbReference type="SMART" id="SM00632">
    <property type="entry name" value="Aamy_C"/>
    <property type="match status" value="1"/>
</dbReference>
<keyword evidence="10 12" id="KW-0326">Glycosidase</keyword>
<dbReference type="InterPro" id="IPR013780">
    <property type="entry name" value="Glyco_hydro_b"/>
</dbReference>
<dbReference type="OrthoDB" id="9805159at2"/>
<gene>
    <name evidence="16" type="primary">amy</name>
    <name evidence="16" type="ORF">NCTC13315_02039</name>
</gene>
<keyword evidence="6" id="KW-0479">Metal-binding</keyword>
<feature type="domain" description="Alpha-amylase C-terminal" evidence="14">
    <location>
        <begin position="392"/>
        <end position="478"/>
    </location>
</feature>
<dbReference type="RefSeq" id="WP_115303162.1">
    <property type="nucleotide sequence ID" value="NZ_CAAAHO010000002.1"/>
</dbReference>
<evidence type="ECO:0000256" key="10">
    <source>
        <dbReference type="ARBA" id="ARBA00023295"/>
    </source>
</evidence>
<dbReference type="PRINTS" id="PR00110">
    <property type="entry name" value="ALPHAAMYLASE"/>
</dbReference>
<evidence type="ECO:0000259" key="15">
    <source>
        <dbReference type="SMART" id="SM00642"/>
    </source>
</evidence>
<dbReference type="AlphaFoldDB" id="A0A378I478"/>